<keyword evidence="1" id="KW-0378">Hydrolase</keyword>
<evidence type="ECO:0000256" key="1">
    <source>
        <dbReference type="ARBA" id="ARBA00022801"/>
    </source>
</evidence>
<proteinExistence type="predicted"/>
<evidence type="ECO:0000313" key="6">
    <source>
        <dbReference type="Proteomes" id="UP000039865"/>
    </source>
</evidence>
<keyword evidence="2" id="KW-0325">Glycoprotein</keyword>
<dbReference type="EMBL" id="CCKQ01003974">
    <property type="protein sequence ID" value="CDW75116.1"/>
    <property type="molecule type" value="Genomic_DNA"/>
</dbReference>
<keyword evidence="6" id="KW-1185">Reference proteome</keyword>
<protein>
    <submittedName>
        <fullName evidence="5">Saposin b domain-containing protein</fullName>
    </submittedName>
</protein>
<gene>
    <name evidence="5" type="primary">Contig15973.g17021</name>
    <name evidence="5" type="ORF">STYLEM_4103</name>
</gene>
<accession>A0A077ZYT6</accession>
<feature type="domain" description="Calcineurin-like phosphoesterase" evidence="4">
    <location>
        <begin position="189"/>
        <end position="452"/>
    </location>
</feature>
<feature type="chain" id="PRO_5001729046" evidence="3">
    <location>
        <begin position="25"/>
        <end position="606"/>
    </location>
</feature>
<evidence type="ECO:0000256" key="3">
    <source>
        <dbReference type="SAM" id="SignalP"/>
    </source>
</evidence>
<feature type="signal peptide" evidence="3">
    <location>
        <begin position="1"/>
        <end position="24"/>
    </location>
</feature>
<evidence type="ECO:0000256" key="2">
    <source>
        <dbReference type="ARBA" id="ARBA00023180"/>
    </source>
</evidence>
<reference evidence="5 6" key="1">
    <citation type="submission" date="2014-06" db="EMBL/GenBank/DDBJ databases">
        <authorList>
            <person name="Swart Estienne"/>
        </authorList>
    </citation>
    <scope>NUCLEOTIDE SEQUENCE [LARGE SCALE GENOMIC DNA]</scope>
    <source>
        <strain evidence="5 6">130c</strain>
    </source>
</reference>
<dbReference type="InParanoid" id="A0A077ZYT6"/>
<dbReference type="OMA" id="PMWEASY"/>
<dbReference type="InterPro" id="IPR004843">
    <property type="entry name" value="Calcineurin-like_PHP"/>
</dbReference>
<dbReference type="CDD" id="cd00842">
    <property type="entry name" value="MPP_ASMase"/>
    <property type="match status" value="1"/>
</dbReference>
<dbReference type="InterPro" id="IPR011001">
    <property type="entry name" value="Saposin-like"/>
</dbReference>
<keyword evidence="3" id="KW-0732">Signal</keyword>
<evidence type="ECO:0000259" key="4">
    <source>
        <dbReference type="Pfam" id="PF00149"/>
    </source>
</evidence>
<organism evidence="5 6">
    <name type="scientific">Stylonychia lemnae</name>
    <name type="common">Ciliate</name>
    <dbReference type="NCBI Taxonomy" id="5949"/>
    <lineage>
        <taxon>Eukaryota</taxon>
        <taxon>Sar</taxon>
        <taxon>Alveolata</taxon>
        <taxon>Ciliophora</taxon>
        <taxon>Intramacronucleata</taxon>
        <taxon>Spirotrichea</taxon>
        <taxon>Stichotrichia</taxon>
        <taxon>Sporadotrichida</taxon>
        <taxon>Oxytrichidae</taxon>
        <taxon>Stylonychinae</taxon>
        <taxon>Stylonychia</taxon>
    </lineage>
</organism>
<dbReference type="Pfam" id="PF00149">
    <property type="entry name" value="Metallophos"/>
    <property type="match status" value="1"/>
</dbReference>
<dbReference type="Proteomes" id="UP000039865">
    <property type="component" value="Unassembled WGS sequence"/>
</dbReference>
<dbReference type="SUPFAM" id="SSF56300">
    <property type="entry name" value="Metallo-dependent phosphatases"/>
    <property type="match status" value="1"/>
</dbReference>
<dbReference type="GO" id="GO:0016787">
    <property type="term" value="F:hydrolase activity"/>
    <property type="evidence" value="ECO:0007669"/>
    <property type="project" value="UniProtKB-KW"/>
</dbReference>
<dbReference type="PANTHER" id="PTHR10340">
    <property type="entry name" value="SPHINGOMYELIN PHOSPHODIESTERASE"/>
    <property type="match status" value="1"/>
</dbReference>
<dbReference type="Gene3D" id="3.60.21.10">
    <property type="match status" value="1"/>
</dbReference>
<dbReference type="OrthoDB" id="282973at2759"/>
<dbReference type="SUPFAM" id="SSF47862">
    <property type="entry name" value="Saposin"/>
    <property type="match status" value="1"/>
</dbReference>
<dbReference type="InterPro" id="IPR029052">
    <property type="entry name" value="Metallo-depent_PP-like"/>
</dbReference>
<sequence length="606" mass="69089">MIDPKYKFLIAIFILLPLIGITQQNLSDDIHSNLAEETNFGILTSLENYIETHNLVLNNGQYSIQCLTCKFSLYWSWLIANNQLSRFILVKIISYVCTKVTPYDQYTCNGYVGSFADVGIDQLFKGPFNEKVICEDTYKMCPDTVVSRVKSIEQFQTSVLSDKPSNIANDQFINNIYTSIGSSARTTFKMLHLADLHLDTKYVLGASNTCNQIICCRSNHGFPSDTSKQAGQYGEFKCDSPLSLLVSMADYINNVIQPDMIIWTGDSMPHAEAQGMNFEEKKTTIDQINDLLLTKFANIPLYPSVGNHDYASTNFEDYTKKEQLYQYVSTDWSNWLDNDAMQLFLSKGYYKQKLKLRDGTTFNNVYMIALNTEVCYFYNFYLFSQRNDPAGMLSWLETTLKSFETNGQVAIMFGHIPPSGKDCMNGWSSRFKAITDRFQHIIRLTAYGHKHKEMVNLARSVAGDLPIGVHFSTSSVTPYGGVFEVDNQYFVPLKATTHYMDINAANPVWAARHELTNHYSLSNLSPAAFQDFANRVKTDSVLASKYLTSRSAGASPVSSCAQACRNQWYCYIREQTYYDYLDCMGQDKSVFFEGQFDWLFDPWFQL</sequence>
<evidence type="ECO:0000313" key="5">
    <source>
        <dbReference type="EMBL" id="CDW75116.1"/>
    </source>
</evidence>
<name>A0A077ZYT6_STYLE</name>
<dbReference type="InterPro" id="IPR041805">
    <property type="entry name" value="ASMase/PPN1_MPP"/>
</dbReference>
<dbReference type="PANTHER" id="PTHR10340:SF57">
    <property type="entry name" value="METALLOPHOS DOMAIN-CONTAINING PROTEIN"/>
    <property type="match status" value="1"/>
</dbReference>
<dbReference type="AlphaFoldDB" id="A0A077ZYT6"/>